<dbReference type="GO" id="GO:0106310">
    <property type="term" value="F:protein serine kinase activity"/>
    <property type="evidence" value="ECO:0007669"/>
    <property type="project" value="RHEA"/>
</dbReference>
<keyword evidence="11" id="KW-1133">Transmembrane helix</keyword>
<dbReference type="PANTHER" id="PTHR43289:SF34">
    <property type="entry name" value="SERINE_THREONINE-PROTEIN KINASE YBDM-RELATED"/>
    <property type="match status" value="1"/>
</dbReference>
<dbReference type="Gene3D" id="3.30.200.20">
    <property type="entry name" value="Phosphorylase Kinase, domain 1"/>
    <property type="match status" value="1"/>
</dbReference>
<dbReference type="SMART" id="SM00740">
    <property type="entry name" value="PASTA"/>
    <property type="match status" value="3"/>
</dbReference>
<dbReference type="InterPro" id="IPR008271">
    <property type="entry name" value="Ser/Thr_kinase_AS"/>
</dbReference>
<dbReference type="CDD" id="cd06577">
    <property type="entry name" value="PASTA_pknB"/>
    <property type="match status" value="3"/>
</dbReference>
<feature type="domain" description="Protein kinase" evidence="12">
    <location>
        <begin position="13"/>
        <end position="281"/>
    </location>
</feature>
<sequence length="632" mass="68038">MDNLIGKTLDGLYTIRELIGAGGMANVYKAVVSAPGGPVPEGTVVAVKVLRQELMHDADLVRRFKNESKAISLLNHPNIVKVYDVSVSESLQYIVMECVEGMTLREYLNERGGRITSRETVHFIAQILRALDHAHRNGVVHRDIKPQNIMLLDNGQLRMMDFGIARISRAENQIQNGKKAMGSVHYISPEQAKGEETDPKSDIYSVGVMMYEMLSGRLPFDADDMVEVARKQIRDTPKPLAELAPEVPTGLVQITERAMAKLPVNRYSSAAEMLEALDAYVQDPSVTFQYQYVKEEPEKVVNEPMPQKRSIRRPPERPAANPARPKTKKKKRSGFMPVLLGITTAFALACAALCWTILNDSSNIMTDRADIVLGDFSGMTQDEVNASQQVASGQVVVNWEEEYSNDYAAGYVYKQSPVAGRTVREGQSVTLTVSLGIHYVTVPDLTNYVQADGEQQLKDLGVSVLVTQAVDESVAAGSIIRTDPAAGSQVAAGTTVVIYVSRPQVATTTKVPSLIGMSVEDARTLLVQRKLGLGSQTEQYSDQPVGSIISQNPGEGASAKLNTRVSVVVSAGPEPAPEPEAPSESTGSSDGSGGWLGGLFGGSSSSSESTGASSSSSTGGGGLSDWWTSWLG</sequence>
<dbReference type="FunFam" id="1.10.510.10:FF:000021">
    <property type="entry name" value="Serine/threonine protein kinase"/>
    <property type="match status" value="1"/>
</dbReference>
<dbReference type="EC" id="2.7.11.1" evidence="1"/>
<feature type="compositionally biased region" description="Gly residues" evidence="10">
    <location>
        <begin position="590"/>
        <end position="601"/>
    </location>
</feature>
<feature type="binding site" evidence="9">
    <location>
        <position position="48"/>
    </location>
    <ligand>
        <name>ATP</name>
        <dbReference type="ChEBI" id="CHEBI:30616"/>
    </ligand>
</feature>
<evidence type="ECO:0000256" key="11">
    <source>
        <dbReference type="SAM" id="Phobius"/>
    </source>
</evidence>
<feature type="domain" description="PASTA" evidence="13">
    <location>
        <begin position="436"/>
        <end position="502"/>
    </location>
</feature>
<dbReference type="STRING" id="718252.FP2_06120"/>
<dbReference type="NCBIfam" id="NF033483">
    <property type="entry name" value="PknB_PASTA_kin"/>
    <property type="match status" value="1"/>
</dbReference>
<dbReference type="SMART" id="SM00220">
    <property type="entry name" value="S_TKc"/>
    <property type="match status" value="1"/>
</dbReference>
<keyword evidence="15" id="KW-1185">Reference proteome</keyword>
<dbReference type="GO" id="GO:0004674">
    <property type="term" value="F:protein serine/threonine kinase activity"/>
    <property type="evidence" value="ECO:0007669"/>
    <property type="project" value="UniProtKB-KW"/>
</dbReference>
<evidence type="ECO:0000256" key="3">
    <source>
        <dbReference type="ARBA" id="ARBA00022679"/>
    </source>
</evidence>
<dbReference type="CDD" id="cd14014">
    <property type="entry name" value="STKc_PknB_like"/>
    <property type="match status" value="1"/>
</dbReference>
<dbReference type="PROSITE" id="PS00108">
    <property type="entry name" value="PROTEIN_KINASE_ST"/>
    <property type="match status" value="1"/>
</dbReference>
<protein>
    <recommendedName>
        <fullName evidence="1">non-specific serine/threonine protein kinase</fullName>
        <ecNumber evidence="1">2.7.11.1</ecNumber>
    </recommendedName>
</protein>
<dbReference type="InterPro" id="IPR000719">
    <property type="entry name" value="Prot_kinase_dom"/>
</dbReference>
<accession>D4K3Z7</accession>
<proteinExistence type="predicted"/>
<evidence type="ECO:0000256" key="4">
    <source>
        <dbReference type="ARBA" id="ARBA00022741"/>
    </source>
</evidence>
<evidence type="ECO:0000313" key="14">
    <source>
        <dbReference type="EMBL" id="CBK98240.1"/>
    </source>
</evidence>
<evidence type="ECO:0000313" key="15">
    <source>
        <dbReference type="Proteomes" id="UP000008804"/>
    </source>
</evidence>
<dbReference type="InterPro" id="IPR005543">
    <property type="entry name" value="PASTA_dom"/>
</dbReference>
<evidence type="ECO:0000259" key="12">
    <source>
        <dbReference type="PROSITE" id="PS50011"/>
    </source>
</evidence>
<evidence type="ECO:0000256" key="8">
    <source>
        <dbReference type="ARBA" id="ARBA00048679"/>
    </source>
</evidence>
<evidence type="ECO:0000256" key="1">
    <source>
        <dbReference type="ARBA" id="ARBA00012513"/>
    </source>
</evidence>
<dbReference type="HOGENOM" id="CLU_000288_135_2_9"/>
<dbReference type="KEGG" id="fpr:FP2_06120"/>
<evidence type="ECO:0000256" key="9">
    <source>
        <dbReference type="PROSITE-ProRule" id="PRU10141"/>
    </source>
</evidence>
<evidence type="ECO:0000256" key="7">
    <source>
        <dbReference type="ARBA" id="ARBA00047899"/>
    </source>
</evidence>
<dbReference type="PROSITE" id="PS50011">
    <property type="entry name" value="PROTEIN_KINASE_DOM"/>
    <property type="match status" value="1"/>
</dbReference>
<dbReference type="SUPFAM" id="SSF56112">
    <property type="entry name" value="Protein kinase-like (PK-like)"/>
    <property type="match status" value="1"/>
</dbReference>
<keyword evidence="11" id="KW-0472">Membrane</keyword>
<evidence type="ECO:0000256" key="2">
    <source>
        <dbReference type="ARBA" id="ARBA00022527"/>
    </source>
</evidence>
<keyword evidence="4 9" id="KW-0547">Nucleotide-binding</keyword>
<keyword evidence="6 9" id="KW-0067">ATP-binding</keyword>
<reference evidence="14 15" key="2">
    <citation type="submission" date="2010-03" db="EMBL/GenBank/DDBJ databases">
        <authorList>
            <person name="Pajon A."/>
        </authorList>
    </citation>
    <scope>NUCLEOTIDE SEQUENCE [LARGE SCALE GENOMIC DNA]</scope>
    <source>
        <strain evidence="15">L2-6</strain>
    </source>
</reference>
<evidence type="ECO:0000259" key="13">
    <source>
        <dbReference type="PROSITE" id="PS51178"/>
    </source>
</evidence>
<comment type="catalytic activity">
    <reaction evidence="7">
        <text>L-threonyl-[protein] + ATP = O-phospho-L-threonyl-[protein] + ADP + H(+)</text>
        <dbReference type="Rhea" id="RHEA:46608"/>
        <dbReference type="Rhea" id="RHEA-COMP:11060"/>
        <dbReference type="Rhea" id="RHEA-COMP:11605"/>
        <dbReference type="ChEBI" id="CHEBI:15378"/>
        <dbReference type="ChEBI" id="CHEBI:30013"/>
        <dbReference type="ChEBI" id="CHEBI:30616"/>
        <dbReference type="ChEBI" id="CHEBI:61977"/>
        <dbReference type="ChEBI" id="CHEBI:456216"/>
        <dbReference type="EC" id="2.7.11.1"/>
    </reaction>
</comment>
<feature type="domain" description="PASTA" evidence="13">
    <location>
        <begin position="367"/>
        <end position="435"/>
    </location>
</feature>
<comment type="catalytic activity">
    <reaction evidence="8">
        <text>L-seryl-[protein] + ATP = O-phospho-L-seryl-[protein] + ADP + H(+)</text>
        <dbReference type="Rhea" id="RHEA:17989"/>
        <dbReference type="Rhea" id="RHEA-COMP:9863"/>
        <dbReference type="Rhea" id="RHEA-COMP:11604"/>
        <dbReference type="ChEBI" id="CHEBI:15378"/>
        <dbReference type="ChEBI" id="CHEBI:29999"/>
        <dbReference type="ChEBI" id="CHEBI:30616"/>
        <dbReference type="ChEBI" id="CHEBI:83421"/>
        <dbReference type="ChEBI" id="CHEBI:456216"/>
        <dbReference type="EC" id="2.7.11.1"/>
    </reaction>
</comment>
<feature type="transmembrane region" description="Helical" evidence="11">
    <location>
        <begin position="334"/>
        <end position="358"/>
    </location>
</feature>
<dbReference type="eggNOG" id="COG2815">
    <property type="taxonomic scope" value="Bacteria"/>
</dbReference>
<dbReference type="Pfam" id="PF03793">
    <property type="entry name" value="PASTA"/>
    <property type="match status" value="3"/>
</dbReference>
<dbReference type="PROSITE" id="PS51178">
    <property type="entry name" value="PASTA"/>
    <property type="match status" value="3"/>
</dbReference>
<name>D4K3Z7_9FIRM</name>
<gene>
    <name evidence="14" type="ORF">FP2_06120</name>
</gene>
<evidence type="ECO:0000256" key="5">
    <source>
        <dbReference type="ARBA" id="ARBA00022777"/>
    </source>
</evidence>
<dbReference type="InterPro" id="IPR011009">
    <property type="entry name" value="Kinase-like_dom_sf"/>
</dbReference>
<dbReference type="InterPro" id="IPR017441">
    <property type="entry name" value="Protein_kinase_ATP_BS"/>
</dbReference>
<dbReference type="PANTHER" id="PTHR43289">
    <property type="entry name" value="MITOGEN-ACTIVATED PROTEIN KINASE KINASE KINASE 20-RELATED"/>
    <property type="match status" value="1"/>
</dbReference>
<dbReference type="GO" id="GO:0005524">
    <property type="term" value="F:ATP binding"/>
    <property type="evidence" value="ECO:0007669"/>
    <property type="project" value="UniProtKB-UniRule"/>
</dbReference>
<organism evidence="14 15">
    <name type="scientific">Faecalibacterium prausnitzii L2-6</name>
    <dbReference type="NCBI Taxonomy" id="718252"/>
    <lineage>
        <taxon>Bacteria</taxon>
        <taxon>Bacillati</taxon>
        <taxon>Bacillota</taxon>
        <taxon>Clostridia</taxon>
        <taxon>Eubacteriales</taxon>
        <taxon>Oscillospiraceae</taxon>
        <taxon>Faecalibacterium</taxon>
    </lineage>
</organism>
<feature type="region of interest" description="Disordered" evidence="10">
    <location>
        <begin position="537"/>
        <end position="557"/>
    </location>
</feature>
<reference evidence="14 15" key="1">
    <citation type="submission" date="2010-03" db="EMBL/GenBank/DDBJ databases">
        <title>The genome sequence of Faecalibacterium prausnitzii L2/6.</title>
        <authorList>
            <consortium name="metaHIT consortium -- http://www.metahit.eu/"/>
            <person name="Pajon A."/>
            <person name="Turner K."/>
            <person name="Parkhill J."/>
            <person name="Duncan S."/>
            <person name="Flint H."/>
        </authorList>
    </citation>
    <scope>NUCLEOTIDE SEQUENCE [LARGE SCALE GENOMIC DNA]</scope>
    <source>
        <strain evidence="15">L2-6</strain>
    </source>
</reference>
<dbReference type="Gene3D" id="1.10.510.10">
    <property type="entry name" value="Transferase(Phosphotransferase) domain 1"/>
    <property type="match status" value="1"/>
</dbReference>
<keyword evidence="5 14" id="KW-0418">Kinase</keyword>
<dbReference type="EMBL" id="FP929045">
    <property type="protein sequence ID" value="CBK98240.1"/>
    <property type="molecule type" value="Genomic_DNA"/>
</dbReference>
<feature type="domain" description="PASTA" evidence="13">
    <location>
        <begin position="505"/>
        <end position="571"/>
    </location>
</feature>
<dbReference type="eggNOG" id="COG0515">
    <property type="taxonomic scope" value="Bacteria"/>
</dbReference>
<keyword evidence="2 14" id="KW-0723">Serine/threonine-protein kinase</keyword>
<dbReference type="BioCyc" id="FPRA718252:G1375-517-MONOMER"/>
<evidence type="ECO:0000256" key="6">
    <source>
        <dbReference type="ARBA" id="ARBA00022840"/>
    </source>
</evidence>
<evidence type="ECO:0000256" key="10">
    <source>
        <dbReference type="SAM" id="MobiDB-lite"/>
    </source>
</evidence>
<dbReference type="AlphaFoldDB" id="D4K3Z7"/>
<feature type="region of interest" description="Disordered" evidence="10">
    <location>
        <begin position="571"/>
        <end position="632"/>
    </location>
</feature>
<keyword evidence="3 14" id="KW-0808">Transferase</keyword>
<keyword evidence="11" id="KW-0812">Transmembrane</keyword>
<dbReference type="Pfam" id="PF00069">
    <property type="entry name" value="Pkinase"/>
    <property type="match status" value="1"/>
</dbReference>
<dbReference type="PATRIC" id="fig|718252.3.peg.1825"/>
<dbReference type="Gene3D" id="3.30.10.20">
    <property type="match status" value="3"/>
</dbReference>
<feature type="compositionally biased region" description="Low complexity" evidence="10">
    <location>
        <begin position="602"/>
        <end position="617"/>
    </location>
</feature>
<feature type="region of interest" description="Disordered" evidence="10">
    <location>
        <begin position="299"/>
        <end position="331"/>
    </location>
</feature>
<dbReference type="Proteomes" id="UP000008804">
    <property type="component" value="Chromosome"/>
</dbReference>
<dbReference type="PROSITE" id="PS00107">
    <property type="entry name" value="PROTEIN_KINASE_ATP"/>
    <property type="match status" value="1"/>
</dbReference>
<feature type="compositionally biased region" description="Polar residues" evidence="10">
    <location>
        <begin position="537"/>
        <end position="553"/>
    </location>
</feature>
<dbReference type="RefSeq" id="WP_015563979.1">
    <property type="nucleotide sequence ID" value="NC_021042.1"/>
</dbReference>